<accession>A0ABD3NPR5</accession>
<keyword evidence="6" id="KW-1185">Reference proteome</keyword>
<dbReference type="InterPro" id="IPR036322">
    <property type="entry name" value="WD40_repeat_dom_sf"/>
</dbReference>
<name>A0ABD3NPR5_9STRA</name>
<dbReference type="Gene3D" id="2.130.10.10">
    <property type="entry name" value="YVTN repeat-like/Quinoprotein amine dehydrogenase"/>
    <property type="match status" value="1"/>
</dbReference>
<organism evidence="5 6">
    <name type="scientific">Stephanodiscus triporus</name>
    <dbReference type="NCBI Taxonomy" id="2934178"/>
    <lineage>
        <taxon>Eukaryota</taxon>
        <taxon>Sar</taxon>
        <taxon>Stramenopiles</taxon>
        <taxon>Ochrophyta</taxon>
        <taxon>Bacillariophyta</taxon>
        <taxon>Coscinodiscophyceae</taxon>
        <taxon>Thalassiosirophycidae</taxon>
        <taxon>Stephanodiscales</taxon>
        <taxon>Stephanodiscaceae</taxon>
        <taxon>Stephanodiscus</taxon>
    </lineage>
</organism>
<feature type="region of interest" description="Disordered" evidence="4">
    <location>
        <begin position="228"/>
        <end position="260"/>
    </location>
</feature>
<keyword evidence="1 3" id="KW-0853">WD repeat</keyword>
<feature type="region of interest" description="Disordered" evidence="4">
    <location>
        <begin position="281"/>
        <end position="362"/>
    </location>
</feature>
<evidence type="ECO:0000313" key="6">
    <source>
        <dbReference type="Proteomes" id="UP001530315"/>
    </source>
</evidence>
<dbReference type="InterPro" id="IPR001680">
    <property type="entry name" value="WD40_rpt"/>
</dbReference>
<feature type="region of interest" description="Disordered" evidence="4">
    <location>
        <begin position="1"/>
        <end position="93"/>
    </location>
</feature>
<keyword evidence="2" id="KW-0677">Repeat</keyword>
<feature type="compositionally biased region" description="Basic residues" evidence="4">
    <location>
        <begin position="35"/>
        <end position="44"/>
    </location>
</feature>
<reference evidence="5 6" key="1">
    <citation type="submission" date="2024-10" db="EMBL/GenBank/DDBJ databases">
        <title>Updated reference genomes for cyclostephanoid diatoms.</title>
        <authorList>
            <person name="Roberts W.R."/>
            <person name="Alverson A.J."/>
        </authorList>
    </citation>
    <scope>NUCLEOTIDE SEQUENCE [LARGE SCALE GENOMIC DNA]</scope>
    <source>
        <strain evidence="5 6">AJA276-08</strain>
    </source>
</reference>
<sequence length="362" mass="39185">MNELLSIDIDANSSHEKKKNEGDRRLLPSACPPKIQRRTLRGHRGPVLCLAHSSERPPPPSRGSLLPRDDDDDAHHHHHHHQGHHPSLLLSGSEDGTARLWDLRTRRTSGSAGIANGTTVPRRLHADPGTSAIGVTCATFWPKSHDGGGGGRGNGAHSYLVTAGTDCAVKLWDAGDGRPSRLPTSIATIGPRHVDDPSSSSSIRLCNPPYVPPSPRVRPDVLLAVGSGTGPDCVSRGGTSSRRGRMFQRRGRDTPPRSRRCASRTLFFRRDRARTEMDRLLISPGTRNDSGDLARGGGGDRRIQGRTSDVPHRPRPKRASKGTGGMEGTRAPRRFAGRAETGALTSSSPSVLFKIEHRHKQN</sequence>
<evidence type="ECO:0000256" key="2">
    <source>
        <dbReference type="ARBA" id="ARBA00022737"/>
    </source>
</evidence>
<feature type="compositionally biased region" description="Basic and acidic residues" evidence="4">
    <location>
        <begin position="13"/>
        <end position="26"/>
    </location>
</feature>
<dbReference type="EMBL" id="JALLAZ020001239">
    <property type="protein sequence ID" value="KAL3778115.1"/>
    <property type="molecule type" value="Genomic_DNA"/>
</dbReference>
<comment type="caution">
    <text evidence="5">The sequence shown here is derived from an EMBL/GenBank/DDBJ whole genome shotgun (WGS) entry which is preliminary data.</text>
</comment>
<dbReference type="InterPro" id="IPR042453">
    <property type="entry name" value="WDR53"/>
</dbReference>
<dbReference type="PANTHER" id="PTHR44666:SF1">
    <property type="entry name" value="WD REPEAT-CONTAINING PROTEIN 53"/>
    <property type="match status" value="1"/>
</dbReference>
<feature type="region of interest" description="Disordered" evidence="4">
    <location>
        <begin position="182"/>
        <end position="212"/>
    </location>
</feature>
<evidence type="ECO:0000313" key="5">
    <source>
        <dbReference type="EMBL" id="KAL3778115.1"/>
    </source>
</evidence>
<dbReference type="Proteomes" id="UP001530315">
    <property type="component" value="Unassembled WGS sequence"/>
</dbReference>
<feature type="repeat" description="WD" evidence="3">
    <location>
        <begin position="87"/>
        <end position="111"/>
    </location>
</feature>
<gene>
    <name evidence="5" type="ORF">ACHAW5_008944</name>
</gene>
<dbReference type="PANTHER" id="PTHR44666">
    <property type="entry name" value="WD REPEAT-CONTAINING PROTEIN 53"/>
    <property type="match status" value="1"/>
</dbReference>
<dbReference type="PROSITE" id="PS00678">
    <property type="entry name" value="WD_REPEATS_1"/>
    <property type="match status" value="1"/>
</dbReference>
<dbReference type="InterPro" id="IPR019775">
    <property type="entry name" value="WD40_repeat_CS"/>
</dbReference>
<dbReference type="Pfam" id="PF00400">
    <property type="entry name" value="WD40"/>
    <property type="match status" value="1"/>
</dbReference>
<evidence type="ECO:0000256" key="1">
    <source>
        <dbReference type="ARBA" id="ARBA00022574"/>
    </source>
</evidence>
<dbReference type="SMART" id="SM00320">
    <property type="entry name" value="WD40"/>
    <property type="match status" value="2"/>
</dbReference>
<dbReference type="SUPFAM" id="SSF50978">
    <property type="entry name" value="WD40 repeat-like"/>
    <property type="match status" value="1"/>
</dbReference>
<dbReference type="PROSITE" id="PS50082">
    <property type="entry name" value="WD_REPEATS_2"/>
    <property type="match status" value="1"/>
</dbReference>
<evidence type="ECO:0000256" key="3">
    <source>
        <dbReference type="PROSITE-ProRule" id="PRU00221"/>
    </source>
</evidence>
<dbReference type="InterPro" id="IPR015943">
    <property type="entry name" value="WD40/YVTN_repeat-like_dom_sf"/>
</dbReference>
<protein>
    <submittedName>
        <fullName evidence="5">Uncharacterized protein</fullName>
    </submittedName>
</protein>
<proteinExistence type="predicted"/>
<dbReference type="AlphaFoldDB" id="A0ABD3NPR5"/>
<evidence type="ECO:0000256" key="4">
    <source>
        <dbReference type="SAM" id="MobiDB-lite"/>
    </source>
</evidence>